<dbReference type="GO" id="GO:0001510">
    <property type="term" value="P:RNA methylation"/>
    <property type="evidence" value="ECO:0007669"/>
    <property type="project" value="InterPro"/>
</dbReference>
<comment type="similarity">
    <text evidence="5">Belongs to the class I-like SAM-binding methyltransferase superfamily. RsmB/NOP family.</text>
</comment>
<evidence type="ECO:0000259" key="7">
    <source>
        <dbReference type="PROSITE" id="PS51686"/>
    </source>
</evidence>
<feature type="compositionally biased region" description="Basic residues" evidence="6">
    <location>
        <begin position="16"/>
        <end position="32"/>
    </location>
</feature>
<feature type="binding site" evidence="5">
    <location>
        <position position="277"/>
    </location>
    <ligand>
        <name>S-adenosyl-L-methionine</name>
        <dbReference type="ChEBI" id="CHEBI:59789"/>
    </ligand>
</feature>
<dbReference type="PANTHER" id="PTHR22808">
    <property type="entry name" value="NCL1 YEAST -RELATED NOL1/NOP2/FMU SUN DOMAIN-CONTAINING"/>
    <property type="match status" value="1"/>
</dbReference>
<accession>F0WAH4</accession>
<dbReference type="PRINTS" id="PR02008">
    <property type="entry name" value="RCMTFAMILY"/>
</dbReference>
<proteinExistence type="inferred from homology"/>
<dbReference type="HOGENOM" id="CLU_005316_4_3_1"/>
<comment type="caution">
    <text evidence="5">Lacks conserved residue(s) required for the propagation of feature annotation.</text>
</comment>
<keyword evidence="1 5" id="KW-0489">Methyltransferase</keyword>
<evidence type="ECO:0000256" key="5">
    <source>
        <dbReference type="PROSITE-ProRule" id="PRU01023"/>
    </source>
</evidence>
<dbReference type="SUPFAM" id="SSF53335">
    <property type="entry name" value="S-adenosyl-L-methionine-dependent methyltransferases"/>
    <property type="match status" value="1"/>
</dbReference>
<protein>
    <submittedName>
        <fullName evidence="8">tRNA (Cytosine5)methyltransferase NSUN2like protein putative</fullName>
    </submittedName>
</protein>
<dbReference type="InterPro" id="IPR029063">
    <property type="entry name" value="SAM-dependent_MTases_sf"/>
</dbReference>
<keyword evidence="3 5" id="KW-0949">S-adenosyl-L-methionine</keyword>
<organism evidence="8">
    <name type="scientific">Albugo laibachii Nc14</name>
    <dbReference type="NCBI Taxonomy" id="890382"/>
    <lineage>
        <taxon>Eukaryota</taxon>
        <taxon>Sar</taxon>
        <taxon>Stramenopiles</taxon>
        <taxon>Oomycota</taxon>
        <taxon>Peronosporomycetes</taxon>
        <taxon>Albuginales</taxon>
        <taxon>Albuginaceae</taxon>
        <taxon>Albugo</taxon>
    </lineage>
</organism>
<reference evidence="8" key="2">
    <citation type="submission" date="2011-02" db="EMBL/GenBank/DDBJ databases">
        <authorList>
            <person name="MacLean D."/>
        </authorList>
    </citation>
    <scope>NUCLEOTIDE SEQUENCE</scope>
</reference>
<dbReference type="GO" id="GO:0008173">
    <property type="term" value="F:RNA methyltransferase activity"/>
    <property type="evidence" value="ECO:0007669"/>
    <property type="project" value="InterPro"/>
</dbReference>
<feature type="domain" description="SAM-dependent MTase RsmB/NOP-type" evidence="7">
    <location>
        <begin position="142"/>
        <end position="486"/>
    </location>
</feature>
<dbReference type="AlphaFoldDB" id="F0WAH4"/>
<feature type="region of interest" description="Disordered" evidence="6">
    <location>
        <begin position="497"/>
        <end position="522"/>
    </location>
</feature>
<reference evidence="8" key="1">
    <citation type="journal article" date="2011" name="PLoS Biol.">
        <title>Gene gain and loss during evolution of obligate parasitism in the white rust pathogen of Arabidopsis thaliana.</title>
        <authorList>
            <person name="Kemen E."/>
            <person name="Gardiner A."/>
            <person name="Schultz-Larsen T."/>
            <person name="Kemen A.C."/>
            <person name="Balmuth A.L."/>
            <person name="Robert-Seilaniantz A."/>
            <person name="Bailey K."/>
            <person name="Holub E."/>
            <person name="Studholme D.J."/>
            <person name="Maclean D."/>
            <person name="Jones J.D."/>
        </authorList>
    </citation>
    <scope>NUCLEOTIDE SEQUENCE</scope>
</reference>
<evidence type="ECO:0000256" key="1">
    <source>
        <dbReference type="ARBA" id="ARBA00022603"/>
    </source>
</evidence>
<feature type="compositionally biased region" description="Basic and acidic residues" evidence="6">
    <location>
        <begin position="501"/>
        <end position="512"/>
    </location>
</feature>
<dbReference type="GO" id="GO:0003723">
    <property type="term" value="F:RNA binding"/>
    <property type="evidence" value="ECO:0007669"/>
    <property type="project" value="UniProtKB-UniRule"/>
</dbReference>
<feature type="region of interest" description="Disordered" evidence="6">
    <location>
        <begin position="1"/>
        <end position="36"/>
    </location>
</feature>
<dbReference type="Pfam" id="PF01189">
    <property type="entry name" value="Methyltr_RsmB-F"/>
    <property type="match status" value="1"/>
</dbReference>
<dbReference type="PANTHER" id="PTHR22808:SF1">
    <property type="entry name" value="RNA CYTOSINE-C(5)-METHYLTRANSFERASE NSUN2-RELATED"/>
    <property type="match status" value="1"/>
</dbReference>
<keyword evidence="4 5" id="KW-0694">RNA-binding</keyword>
<evidence type="ECO:0000256" key="4">
    <source>
        <dbReference type="ARBA" id="ARBA00022884"/>
    </source>
</evidence>
<gene>
    <name evidence="8" type="primary">AlNc14C46G3700</name>
    <name evidence="8" type="ORF">ALNC14_042880</name>
</gene>
<sequence>MAGQGRFYQKEAPFNSRKKSQSRSNAKQKRVVSRSDIVDRRKRARDHIKAREQANANRLHGEEVRAKRQKLCKEVAEKIVWRKFDRKNEAFENFYKQVMQTMYPNCDNFDKVWATFVKCIERSICVHFRFNLNHADLAEKALYLLESEIIPEYINNESNRQKGSEDLSGTEAAIQIAPLEWTSHNKHSLWKVSVDAKTFRKKESLMNIYNFVYENTKFGLIIRHDPTINILPELLSIQSSDRILDLCGGGGENGIRAPVIAERFSSPDSTGVLVVNETSIASGTVAIRNLSRTLTCSANVIVTTHRILDYPQMESMNDGFDRVLCMVPCSGDGLIRNCPEKWRTWTALKGVENHSKQIKLLTKALSLVKVGGTVLYCTRSMNPIENEAVVTAVLDNGLCEVELVDIHSIIDEKFPAFLKHPGVESWAVFGEEMQTLSSCEKLNEKDKTKFSSTMWPKPKRNLDRCVRVLPHENDTHAFFFAALTKCTAEAIPTVSAAPTAEKADKRPSDRHKQSSTGNHFTPLKRQNWKNLVQCYGLKSNNQDSFLQKRQSIQNGQYSVHLVSEQAIKILTSRHVGKLAVQRAGVEAFHLTPSISRVEITDVGAQALAPALSKQIIPLPIAIVEQLLDTKEVWNHQLPALTLEHVESLQDGSFVAVIETPCDQDEDSIGFITCVKYQNGISMAASPDLNYNRSRLLFLLSRYRNSQGSK</sequence>
<dbReference type="InterPro" id="IPR001678">
    <property type="entry name" value="MeTrfase_RsmB-F_NOP2_dom"/>
</dbReference>
<name>F0WAH4_9STRA</name>
<evidence type="ECO:0000313" key="8">
    <source>
        <dbReference type="EMBL" id="CCA18145.1"/>
    </source>
</evidence>
<dbReference type="InterPro" id="IPR049560">
    <property type="entry name" value="MeTrfase_RsmB-F_NOP2_cat"/>
</dbReference>
<dbReference type="EMBL" id="FR824091">
    <property type="protein sequence ID" value="CCA18145.1"/>
    <property type="molecule type" value="Genomic_DNA"/>
</dbReference>
<dbReference type="PROSITE" id="PS51686">
    <property type="entry name" value="SAM_MT_RSMB_NOP"/>
    <property type="match status" value="1"/>
</dbReference>
<keyword evidence="2 5" id="KW-0808">Transferase</keyword>
<dbReference type="InterPro" id="IPR023267">
    <property type="entry name" value="RCMT"/>
</dbReference>
<evidence type="ECO:0000256" key="6">
    <source>
        <dbReference type="SAM" id="MobiDB-lite"/>
    </source>
</evidence>
<dbReference type="Gene3D" id="3.40.50.150">
    <property type="entry name" value="Vaccinia Virus protein VP39"/>
    <property type="match status" value="1"/>
</dbReference>
<evidence type="ECO:0000256" key="2">
    <source>
        <dbReference type="ARBA" id="ARBA00022679"/>
    </source>
</evidence>
<evidence type="ECO:0000256" key="3">
    <source>
        <dbReference type="ARBA" id="ARBA00022691"/>
    </source>
</evidence>